<dbReference type="PROSITE" id="PS51112">
    <property type="entry name" value="AMMECR1"/>
    <property type="match status" value="1"/>
</dbReference>
<feature type="compositionally biased region" description="Low complexity" evidence="1">
    <location>
        <begin position="73"/>
        <end position="85"/>
    </location>
</feature>
<accession>A0ABD3M8X7</accession>
<dbReference type="AlphaFoldDB" id="A0ABD3M8X7"/>
<evidence type="ECO:0000259" key="2">
    <source>
        <dbReference type="PROSITE" id="PS51112"/>
    </source>
</evidence>
<feature type="compositionally biased region" description="Basic and acidic residues" evidence="1">
    <location>
        <begin position="8"/>
        <end position="22"/>
    </location>
</feature>
<dbReference type="SUPFAM" id="SSF143447">
    <property type="entry name" value="AMMECR1-like"/>
    <property type="match status" value="1"/>
</dbReference>
<dbReference type="InterPro" id="IPR036071">
    <property type="entry name" value="AMMECR1_dom_sf"/>
</dbReference>
<reference evidence="3 4" key="1">
    <citation type="submission" date="2024-10" db="EMBL/GenBank/DDBJ databases">
        <title>Updated reference genomes for cyclostephanoid diatoms.</title>
        <authorList>
            <person name="Roberts W.R."/>
            <person name="Alverson A.J."/>
        </authorList>
    </citation>
    <scope>NUCLEOTIDE SEQUENCE [LARGE SCALE GENOMIC DNA]</scope>
    <source>
        <strain evidence="3 4">AJA232-27</strain>
    </source>
</reference>
<dbReference type="PANTHER" id="PTHR13016:SF0">
    <property type="entry name" value="AMME SYNDROME CANDIDATE GENE 1 PROTEIN"/>
    <property type="match status" value="1"/>
</dbReference>
<dbReference type="EMBL" id="JALLBG020000182">
    <property type="protein sequence ID" value="KAL3760535.1"/>
    <property type="molecule type" value="Genomic_DNA"/>
</dbReference>
<feature type="region of interest" description="Disordered" evidence="1">
    <location>
        <begin position="1"/>
        <end position="30"/>
    </location>
</feature>
<feature type="region of interest" description="Disordered" evidence="1">
    <location>
        <begin position="55"/>
        <end position="108"/>
    </location>
</feature>
<evidence type="ECO:0000313" key="3">
    <source>
        <dbReference type="EMBL" id="KAL3760535.1"/>
    </source>
</evidence>
<dbReference type="PANTHER" id="PTHR13016">
    <property type="entry name" value="AMMECR1 HOMOLOG"/>
    <property type="match status" value="1"/>
</dbReference>
<keyword evidence="4" id="KW-1185">Reference proteome</keyword>
<feature type="compositionally biased region" description="Polar residues" evidence="1">
    <location>
        <begin position="86"/>
        <end position="108"/>
    </location>
</feature>
<dbReference type="Proteomes" id="UP001530293">
    <property type="component" value="Unassembled WGS sequence"/>
</dbReference>
<dbReference type="InterPro" id="IPR023473">
    <property type="entry name" value="AMMECR1"/>
</dbReference>
<dbReference type="NCBIfam" id="TIGR00296">
    <property type="entry name" value="TIGR00296 family protein"/>
    <property type="match status" value="1"/>
</dbReference>
<dbReference type="Pfam" id="PF01871">
    <property type="entry name" value="AMMECR1"/>
    <property type="match status" value="1"/>
</dbReference>
<feature type="domain" description="AMMECR1" evidence="2">
    <location>
        <begin position="29"/>
        <end position="323"/>
    </location>
</feature>
<name>A0ABD3M8X7_9STRA</name>
<dbReference type="Gene3D" id="3.30.700.20">
    <property type="entry name" value="Hypothetical protein ph0010, domain 1"/>
    <property type="match status" value="1"/>
</dbReference>
<feature type="compositionally biased region" description="Polar residues" evidence="1">
    <location>
        <begin position="134"/>
        <end position="153"/>
    </location>
</feature>
<gene>
    <name evidence="3" type="ORF">ACHAWU_001870</name>
</gene>
<evidence type="ECO:0000256" key="1">
    <source>
        <dbReference type="SAM" id="MobiDB-lite"/>
    </source>
</evidence>
<dbReference type="InterPro" id="IPR002733">
    <property type="entry name" value="AMMECR1_domain"/>
</dbReference>
<sequence length="373" mass="41393">MKNINNRHQSEASHKGESSCRDGEEEVDDGKEQLVATPDMCHYCFDTLLAELLPESDPRGQGVRSSKRKHTSKTTATTTSHDGSSFSVNDDTNTQTSNNPRHQPQLYTPPNIDCPLFVTWSKLRSKHPPPLLSEVSSSGLSTPVTTTASTSNITDDEDDGGGDVAEKVDYDLRGCVGTLSPKSLKYALSEFAVTSALHDHRFDPISLRELPFLRVGVSLLVKYEVCDHCLDWEVGVHGIIIKFDIAKGNGVGRGGVRGDTYSATYLPEVAYEQNWTQQETVISLVRKAGYRGVITDELLVQIRCTRYQSSKHQLSYQEHVMVMHRGIDPLQGNGGLHVKFVTTIFHRREEGQCASCIPETLFKLSKRADQDLN</sequence>
<organism evidence="3 4">
    <name type="scientific">Discostella pseudostelligera</name>
    <dbReference type="NCBI Taxonomy" id="259834"/>
    <lineage>
        <taxon>Eukaryota</taxon>
        <taxon>Sar</taxon>
        <taxon>Stramenopiles</taxon>
        <taxon>Ochrophyta</taxon>
        <taxon>Bacillariophyta</taxon>
        <taxon>Coscinodiscophyceae</taxon>
        <taxon>Thalassiosirophycidae</taxon>
        <taxon>Stephanodiscales</taxon>
        <taxon>Stephanodiscaceae</taxon>
        <taxon>Discostella</taxon>
    </lineage>
</organism>
<evidence type="ECO:0000313" key="4">
    <source>
        <dbReference type="Proteomes" id="UP001530293"/>
    </source>
</evidence>
<proteinExistence type="predicted"/>
<comment type="caution">
    <text evidence="3">The sequence shown here is derived from an EMBL/GenBank/DDBJ whole genome shotgun (WGS) entry which is preliminary data.</text>
</comment>
<dbReference type="InterPro" id="IPR027485">
    <property type="entry name" value="AMMECR1_N"/>
</dbReference>
<protein>
    <recommendedName>
        <fullName evidence="2">AMMECR1 domain-containing protein</fullName>
    </recommendedName>
</protein>
<feature type="region of interest" description="Disordered" evidence="1">
    <location>
        <begin position="131"/>
        <end position="164"/>
    </location>
</feature>